<gene>
    <name evidence="1" type="ORF">AAD027_03440</name>
</gene>
<name>A0ABU9IWP5_9GAMM</name>
<dbReference type="RefSeq" id="WP_341724599.1">
    <property type="nucleotide sequence ID" value="NZ_JBBWWT010000001.1"/>
</dbReference>
<reference evidence="1 2" key="1">
    <citation type="submission" date="2024-04" db="EMBL/GenBank/DDBJ databases">
        <title>Draft genome sequence of Pseudoxanthomonas putridarboris WD12.</title>
        <authorList>
            <person name="Oh J."/>
        </authorList>
    </citation>
    <scope>NUCLEOTIDE SEQUENCE [LARGE SCALE GENOMIC DNA]</scope>
    <source>
        <strain evidence="1 2">WD12</strain>
    </source>
</reference>
<dbReference type="Proteomes" id="UP001459204">
    <property type="component" value="Unassembled WGS sequence"/>
</dbReference>
<dbReference type="EMBL" id="JBBWWT010000001">
    <property type="protein sequence ID" value="MEL1263425.1"/>
    <property type="molecule type" value="Genomic_DNA"/>
</dbReference>
<dbReference type="PANTHER" id="PTHR35810:SF1">
    <property type="entry name" value="CYTOPLASMIC PROTEIN"/>
    <property type="match status" value="1"/>
</dbReference>
<evidence type="ECO:0000313" key="1">
    <source>
        <dbReference type="EMBL" id="MEL1263425.1"/>
    </source>
</evidence>
<dbReference type="PIRSF" id="PIRSF015268">
    <property type="entry name" value="Virulence_RhuM"/>
    <property type="match status" value="1"/>
</dbReference>
<accession>A0ABU9IWP5</accession>
<comment type="caution">
    <text evidence="1">The sequence shown here is derived from an EMBL/GenBank/DDBJ whole genome shotgun (WGS) entry which is preliminary data.</text>
</comment>
<dbReference type="InterPro" id="IPR011204">
    <property type="entry name" value="Virulence_RhuM-like"/>
</dbReference>
<evidence type="ECO:0000313" key="2">
    <source>
        <dbReference type="Proteomes" id="UP001459204"/>
    </source>
</evidence>
<protein>
    <submittedName>
        <fullName evidence="1">Virulence RhuM family protein</fullName>
    </submittedName>
</protein>
<dbReference type="Pfam" id="PF13310">
    <property type="entry name" value="Virulence_RhuM"/>
    <property type="match status" value="1"/>
</dbReference>
<sequence length="347" mass="39376">MSTQDAENPASDLILYRTEDAQTRIQVRLEGGSVWLTQAQMAELYQVTVKTVSEHLQNVLAEGELEAERTIRKLRIVQIEGERQVRRQVDHYHLDAILAVGYRVRSARGTQFRQWATAQLSEYLVKGFVMDDARLKDPGGWDYFDELLARIRDIRASEKRFYQKVRDLFALSVDYRDSEQQASLFFAEVQNKLLYAVAGKTAAELVVARADPGRPNMGLSHWEGSRVRKGDVLVAKNYLSADEVDSLNRLVVIFLEQAELRVKDRKALTLDYWRENVDRLLAFNDRPVLEGAGSVSHAAMKVVAHECYDVFDSHRRRAEAVAADAEDIGALEAAERALKAHGKEKGK</sequence>
<keyword evidence="2" id="KW-1185">Reference proteome</keyword>
<organism evidence="1 2">
    <name type="scientific">Pseudoxanthomonas putridarboris</name>
    <dbReference type="NCBI Taxonomy" id="752605"/>
    <lineage>
        <taxon>Bacteria</taxon>
        <taxon>Pseudomonadati</taxon>
        <taxon>Pseudomonadota</taxon>
        <taxon>Gammaproteobacteria</taxon>
        <taxon>Lysobacterales</taxon>
        <taxon>Lysobacteraceae</taxon>
        <taxon>Pseudoxanthomonas</taxon>
    </lineage>
</organism>
<proteinExistence type="predicted"/>
<dbReference type="PANTHER" id="PTHR35810">
    <property type="entry name" value="CYTOPLASMIC PROTEIN-RELATED"/>
    <property type="match status" value="1"/>
</dbReference>